<organism evidence="1">
    <name type="scientific">marine sediment metagenome</name>
    <dbReference type="NCBI Taxonomy" id="412755"/>
    <lineage>
        <taxon>unclassified sequences</taxon>
        <taxon>metagenomes</taxon>
        <taxon>ecological metagenomes</taxon>
    </lineage>
</organism>
<reference evidence="1" key="1">
    <citation type="journal article" date="2015" name="Nature">
        <title>Complex archaea that bridge the gap between prokaryotes and eukaryotes.</title>
        <authorList>
            <person name="Spang A."/>
            <person name="Saw J.H."/>
            <person name="Jorgensen S.L."/>
            <person name="Zaremba-Niedzwiedzka K."/>
            <person name="Martijn J."/>
            <person name="Lind A.E."/>
            <person name="van Eijk R."/>
            <person name="Schleper C."/>
            <person name="Guy L."/>
            <person name="Ettema T.J."/>
        </authorList>
    </citation>
    <scope>NUCLEOTIDE SEQUENCE</scope>
</reference>
<accession>A0A0F9LLR3</accession>
<comment type="caution">
    <text evidence="1">The sequence shown here is derived from an EMBL/GenBank/DDBJ whole genome shotgun (WGS) entry which is preliminary data.</text>
</comment>
<feature type="non-terminal residue" evidence="1">
    <location>
        <position position="700"/>
    </location>
</feature>
<evidence type="ECO:0000313" key="1">
    <source>
        <dbReference type="EMBL" id="KKM95994.1"/>
    </source>
</evidence>
<protein>
    <submittedName>
        <fullName evidence="1">Uncharacterized protein</fullName>
    </submittedName>
</protein>
<gene>
    <name evidence="1" type="ORF">LCGC14_1182600</name>
</gene>
<dbReference type="EMBL" id="LAZR01005937">
    <property type="protein sequence ID" value="KKM95994.1"/>
    <property type="molecule type" value="Genomic_DNA"/>
</dbReference>
<dbReference type="AlphaFoldDB" id="A0A0F9LLR3"/>
<proteinExistence type="predicted"/>
<name>A0A0F9LLR3_9ZZZZ</name>
<sequence>MENIKYTTFSQKNLSKMYQGAIMVKNYHENPDSIYQAAHSLRELTDYTTKHLERIGAKDRKDQMRIFIEDFDPLGGLKQEAVINQWLDLYDYFVRLCHHHDTISPSELFEEKLYQLENVILAIHGPISVPIIELDRLIENKNPTVEDLEIALSLIKNLSSYEYFFKQLKHPNWLELLDEKGVYDNIPRYGERSIEPLFLLKVVKQKPNMVLEIIKRHSETDHPGARFNYIKCLTQMPADSIIQMIKSLKKWVNSQINYPPSFNFALVDLVLKLISNNVEEELFDLINSMYAIKEEILKNDENLKKKMDEIFDKRWENGNIDQYGMNSLYQEDLGGEFQEKSEVYTYESIIRKILPDLIEKFPIKSLELFLKNLNFSINFFLKNKDKNNIDDHSLIWRRNFKEEPISKTFRSILIDTAIEIILFIGNNVKEIFPYAILELQKYNNLTFIRLESFAYNNFPKLSVDLINKIELKTEHFKTIDENYELFHVFDSCFEQFPNKTQKAYLKYITKGVKKQKKALRKSRWNKNRPKLKKEEIDRYIKHDQIRKLKPIKKYIEQDFLNKLGINFTEIEEVNLFEKKGVVFGTKSPLSETTIENFTMEELVAYLLIYDGENSFDFDKIGLGRQLEKIVPKKPNEFISMLNDELNQPKLHKYISFIIGGINTALKENQNLDLKSLFEIFKTILSEDFIINTEPLFFKEE</sequence>